<keyword evidence="6" id="KW-1185">Reference proteome</keyword>
<dbReference type="InterPro" id="IPR036291">
    <property type="entry name" value="NAD(P)-bd_dom_sf"/>
</dbReference>
<dbReference type="AlphaFoldDB" id="A0A6N9HID5"/>
<dbReference type="SMART" id="SM00881">
    <property type="entry name" value="CoA_binding"/>
    <property type="match status" value="1"/>
</dbReference>
<evidence type="ECO:0000313" key="6">
    <source>
        <dbReference type="Proteomes" id="UP000448575"/>
    </source>
</evidence>
<dbReference type="SUPFAM" id="SSF52210">
    <property type="entry name" value="Succinyl-CoA synthetase domains"/>
    <property type="match status" value="2"/>
</dbReference>
<evidence type="ECO:0000313" key="5">
    <source>
        <dbReference type="EMBL" id="MYN03146.1"/>
    </source>
</evidence>
<dbReference type="InterPro" id="IPR000182">
    <property type="entry name" value="GNAT_dom"/>
</dbReference>
<sequence length="790" mass="83211">MSIRNMDSLFNPGSVAIFGASLRPDRMGTQVLNNMAESGFAGAIWPVNPKYDKLLGIPCYARLSALPRAPDLAIICTPPDTVAELIADLGARGTRGAIILTPVSDSIRQQLMRAARPHLLRILGPGGIGLVAPLAGLNASAAHAGAKPGKTAFIAQSSAVMTAVLDWARQHGIGFSRVVSLVAGGDIDLGDMLDYLAADDDTTAIVMHIETVSCARKFISAARLAARSKPVVVLKAGRSGDDKVYDAVIRRAGMLRVYSSSDLFDAVETVARARPTRGTRLAIMSNGSGTGQLAADALQYVHGKLAQFSPETGKRLRSELPAGLLPVNPIDIGGEASAERHVAVASALLADPDADALLLVHAPSSAAASTGVAQALAPLLQQSGRSVLSCWLGGAAVAGARQVFADAGLPTYDTPEKAVRAYSQVVQYARNQALLIEVPGQVPAHSVPERQAARQVVEAARAAGHAELAPADLAALLAAYGLPLAPAGAGVVRPDTQQLRIGMQLDPVFGPAISVGLGGSAGRVVDDRAVGLPPLNTVLARDMLRRTGVGRALVAERDILCGALVHVAELVADIGEIAALEIDPVTVVDGVLQVHGARAALGPRRPESSMAIRPYPQELEQEIAWQGAPLVLRPIRPEDAPAHVRFFSRLAPDDVRLRFFSAMKELPPTQLARLTQIDYDRAMAFIATRTGADGLPETLGVVRAVADPDNQKAEFAIIVRSDLKGKGLGNILFQKLLDYFRSRGTREITGEALSENIGMQQLMRRFGGTVTPSREAGMVDLRLALHSKNS</sequence>
<dbReference type="InterPro" id="IPR016102">
    <property type="entry name" value="Succinyl-CoA_synth-like"/>
</dbReference>
<dbReference type="GO" id="GO:0005524">
    <property type="term" value="F:ATP binding"/>
    <property type="evidence" value="ECO:0007669"/>
    <property type="project" value="UniProtKB-KW"/>
</dbReference>
<evidence type="ECO:0000256" key="2">
    <source>
        <dbReference type="ARBA" id="ARBA00022741"/>
    </source>
</evidence>
<reference evidence="5 6" key="1">
    <citation type="submission" date="2019-12" db="EMBL/GenBank/DDBJ databases">
        <title>Novel species isolated from a subtropical stream in China.</title>
        <authorList>
            <person name="Lu H."/>
        </authorList>
    </citation>
    <scope>NUCLEOTIDE SEQUENCE [LARGE SCALE GENOMIC DNA]</scope>
    <source>
        <strain evidence="5 6">DS3</strain>
    </source>
</reference>
<dbReference type="Gene3D" id="3.40.50.720">
    <property type="entry name" value="NAD(P)-binding Rossmann-like Domain"/>
    <property type="match status" value="1"/>
</dbReference>
<dbReference type="InterPro" id="IPR016181">
    <property type="entry name" value="Acyl_CoA_acyltransferase"/>
</dbReference>
<evidence type="ECO:0000259" key="4">
    <source>
        <dbReference type="PROSITE" id="PS51186"/>
    </source>
</evidence>
<dbReference type="Pfam" id="PF13607">
    <property type="entry name" value="Succ_CoA_lig"/>
    <property type="match status" value="1"/>
</dbReference>
<dbReference type="InterPro" id="IPR003781">
    <property type="entry name" value="CoA-bd"/>
</dbReference>
<dbReference type="PANTHER" id="PTHR43334:SF1">
    <property type="entry name" value="3-HYDROXYPROPIONATE--COA LIGASE [ADP-FORMING]"/>
    <property type="match status" value="1"/>
</dbReference>
<dbReference type="Pfam" id="PF13549">
    <property type="entry name" value="ATP-grasp_5"/>
    <property type="match status" value="1"/>
</dbReference>
<dbReference type="InterPro" id="IPR032875">
    <property type="entry name" value="Succ_CoA_lig_flav_dom"/>
</dbReference>
<dbReference type="Pfam" id="PF13302">
    <property type="entry name" value="Acetyltransf_3"/>
    <property type="match status" value="1"/>
</dbReference>
<feature type="domain" description="N-acetyltransferase" evidence="4">
    <location>
        <begin position="630"/>
        <end position="786"/>
    </location>
</feature>
<keyword evidence="5" id="KW-0808">Transferase</keyword>
<dbReference type="PANTHER" id="PTHR43334">
    <property type="entry name" value="ACETATE--COA LIGASE [ADP-FORMING]"/>
    <property type="match status" value="1"/>
</dbReference>
<dbReference type="RefSeq" id="WP_161026113.1">
    <property type="nucleotide sequence ID" value="NZ_WWCJ01000008.1"/>
</dbReference>
<dbReference type="GO" id="GO:0016874">
    <property type="term" value="F:ligase activity"/>
    <property type="evidence" value="ECO:0007669"/>
    <property type="project" value="UniProtKB-KW"/>
</dbReference>
<protein>
    <submittedName>
        <fullName evidence="5">GNAT family N-acetyltransferase</fullName>
    </submittedName>
</protein>
<dbReference type="InterPro" id="IPR051538">
    <property type="entry name" value="Acyl-CoA_Synth/Transferase"/>
</dbReference>
<dbReference type="Gene3D" id="3.30.470.20">
    <property type="entry name" value="ATP-grasp fold, B domain"/>
    <property type="match status" value="1"/>
</dbReference>
<keyword evidence="1" id="KW-0436">Ligase</keyword>
<proteinExistence type="predicted"/>
<dbReference type="SUPFAM" id="SSF51735">
    <property type="entry name" value="NAD(P)-binding Rossmann-fold domains"/>
    <property type="match status" value="1"/>
</dbReference>
<name>A0A6N9HID5_9BURK</name>
<dbReference type="EMBL" id="WWCJ01000008">
    <property type="protein sequence ID" value="MYN03146.1"/>
    <property type="molecule type" value="Genomic_DNA"/>
</dbReference>
<dbReference type="SUPFAM" id="SSF55729">
    <property type="entry name" value="Acyl-CoA N-acyltransferases (Nat)"/>
    <property type="match status" value="1"/>
</dbReference>
<evidence type="ECO:0000256" key="1">
    <source>
        <dbReference type="ARBA" id="ARBA00022598"/>
    </source>
</evidence>
<dbReference type="PROSITE" id="PS51186">
    <property type="entry name" value="GNAT"/>
    <property type="match status" value="1"/>
</dbReference>
<dbReference type="GO" id="GO:0016747">
    <property type="term" value="F:acyltransferase activity, transferring groups other than amino-acyl groups"/>
    <property type="evidence" value="ECO:0007669"/>
    <property type="project" value="InterPro"/>
</dbReference>
<accession>A0A6N9HID5</accession>
<organism evidence="5 6">
    <name type="scientific">Pseudoduganella guangdongensis</name>
    <dbReference type="NCBI Taxonomy" id="2692179"/>
    <lineage>
        <taxon>Bacteria</taxon>
        <taxon>Pseudomonadati</taxon>
        <taxon>Pseudomonadota</taxon>
        <taxon>Betaproteobacteria</taxon>
        <taxon>Burkholderiales</taxon>
        <taxon>Oxalobacteraceae</taxon>
        <taxon>Telluria group</taxon>
        <taxon>Pseudoduganella</taxon>
    </lineage>
</organism>
<dbReference type="Pfam" id="PF13380">
    <property type="entry name" value="CoA_binding_2"/>
    <property type="match status" value="1"/>
</dbReference>
<dbReference type="Gene3D" id="3.40.50.261">
    <property type="entry name" value="Succinyl-CoA synthetase domains"/>
    <property type="match status" value="2"/>
</dbReference>
<keyword evidence="2" id="KW-0547">Nucleotide-binding</keyword>
<dbReference type="Proteomes" id="UP000448575">
    <property type="component" value="Unassembled WGS sequence"/>
</dbReference>
<comment type="caution">
    <text evidence="5">The sequence shown here is derived from an EMBL/GenBank/DDBJ whole genome shotgun (WGS) entry which is preliminary data.</text>
</comment>
<gene>
    <name evidence="5" type="ORF">GTP41_13680</name>
</gene>
<dbReference type="Gene3D" id="3.40.630.30">
    <property type="match status" value="1"/>
</dbReference>
<evidence type="ECO:0000256" key="3">
    <source>
        <dbReference type="ARBA" id="ARBA00022840"/>
    </source>
</evidence>
<keyword evidence="3" id="KW-0067">ATP-binding</keyword>